<keyword evidence="4 6" id="KW-1133">Transmembrane helix</keyword>
<evidence type="ECO:0000256" key="6">
    <source>
        <dbReference type="SAM" id="Phobius"/>
    </source>
</evidence>
<dbReference type="PANTHER" id="PTHR21716">
    <property type="entry name" value="TRANSMEMBRANE PROTEIN"/>
    <property type="match status" value="1"/>
</dbReference>
<evidence type="ECO:0000256" key="4">
    <source>
        <dbReference type="ARBA" id="ARBA00022989"/>
    </source>
</evidence>
<gene>
    <name evidence="7" type="ORF">WOB96_03575</name>
</gene>
<dbReference type="Pfam" id="PF01594">
    <property type="entry name" value="AI-2E_transport"/>
    <property type="match status" value="1"/>
</dbReference>
<evidence type="ECO:0000256" key="1">
    <source>
        <dbReference type="ARBA" id="ARBA00004141"/>
    </source>
</evidence>
<dbReference type="Proteomes" id="UP001446205">
    <property type="component" value="Unassembled WGS sequence"/>
</dbReference>
<feature type="transmembrane region" description="Helical" evidence="6">
    <location>
        <begin position="158"/>
        <end position="181"/>
    </location>
</feature>
<feature type="transmembrane region" description="Helical" evidence="6">
    <location>
        <begin position="311"/>
        <end position="344"/>
    </location>
</feature>
<evidence type="ECO:0000313" key="8">
    <source>
        <dbReference type="Proteomes" id="UP001446205"/>
    </source>
</evidence>
<protein>
    <submittedName>
        <fullName evidence="7">AI-2E family transporter</fullName>
    </submittedName>
</protein>
<evidence type="ECO:0000256" key="3">
    <source>
        <dbReference type="ARBA" id="ARBA00022692"/>
    </source>
</evidence>
<reference evidence="7 8" key="1">
    <citation type="submission" date="2024-04" db="EMBL/GenBank/DDBJ databases">
        <authorList>
            <person name="Abashina T."/>
            <person name="Shaikin A."/>
        </authorList>
    </citation>
    <scope>NUCLEOTIDE SEQUENCE [LARGE SCALE GENOMIC DNA]</scope>
    <source>
        <strain evidence="7 8">AAFK</strain>
    </source>
</reference>
<evidence type="ECO:0000256" key="5">
    <source>
        <dbReference type="ARBA" id="ARBA00023136"/>
    </source>
</evidence>
<dbReference type="PANTHER" id="PTHR21716:SF62">
    <property type="entry name" value="TRANSPORT PROTEIN YDBI-RELATED"/>
    <property type="match status" value="1"/>
</dbReference>
<evidence type="ECO:0000256" key="2">
    <source>
        <dbReference type="ARBA" id="ARBA00009773"/>
    </source>
</evidence>
<dbReference type="RefSeq" id="WP_341369901.1">
    <property type="nucleotide sequence ID" value="NZ_JBBPCO010000002.1"/>
</dbReference>
<dbReference type="InterPro" id="IPR002549">
    <property type="entry name" value="AI-2E-like"/>
</dbReference>
<keyword evidence="8" id="KW-1185">Reference proteome</keyword>
<feature type="transmembrane region" description="Helical" evidence="6">
    <location>
        <begin position="18"/>
        <end position="36"/>
    </location>
</feature>
<feature type="transmembrane region" description="Helical" evidence="6">
    <location>
        <begin position="75"/>
        <end position="93"/>
    </location>
</feature>
<evidence type="ECO:0000313" key="7">
    <source>
        <dbReference type="EMBL" id="MEK8088836.1"/>
    </source>
</evidence>
<keyword evidence="5 6" id="KW-0472">Membrane</keyword>
<proteinExistence type="inferred from homology"/>
<feature type="transmembrane region" description="Helical" evidence="6">
    <location>
        <begin position="42"/>
        <end position="63"/>
    </location>
</feature>
<comment type="similarity">
    <text evidence="2">Belongs to the autoinducer-2 exporter (AI-2E) (TC 2.A.86) family.</text>
</comment>
<organism evidence="7 8">
    <name type="scientific">Thermithiobacillus plumbiphilus</name>
    <dbReference type="NCBI Taxonomy" id="1729899"/>
    <lineage>
        <taxon>Bacteria</taxon>
        <taxon>Pseudomonadati</taxon>
        <taxon>Pseudomonadota</taxon>
        <taxon>Acidithiobacillia</taxon>
        <taxon>Acidithiobacillales</taxon>
        <taxon>Thermithiobacillaceae</taxon>
        <taxon>Thermithiobacillus</taxon>
    </lineage>
</organism>
<dbReference type="EMBL" id="JBBPCO010000002">
    <property type="protein sequence ID" value="MEK8088836.1"/>
    <property type="molecule type" value="Genomic_DNA"/>
</dbReference>
<name>A0ABU9D5K1_9PROT</name>
<keyword evidence="3 6" id="KW-0812">Transmembrane</keyword>
<comment type="subcellular location">
    <subcellularLocation>
        <location evidence="1">Membrane</location>
        <topology evidence="1">Multi-pass membrane protein</topology>
    </subcellularLocation>
</comment>
<sequence length="378" mass="41545">MSSPGKPAGNWDQRLYRVLLRTLLAGFGLYLLVGFLQDIAQVLLFLAFVLIFALVLNAPVTWLENHGLRRGWGSFLVILVSLLLVGLIGWLIIPDLAEQVSGLANDLPNYANAIAERVSILLDNNPRIQEEFQQFLNAEAAGRLIPSLQTLLFKLGEYSLNLASAMIFGVIFASAVIYALISPRPLLEGYLLMVPPALRDRAACAFARGSQMVIAWLWSNAIIGGIEAVSIIVFLSFMDVPGAFVWGVLAFFSELVPKLGPYIMTIPPVLVALAIDPQTALWVALFYIVLQEIAGDVIGPKIRQSQMNIHPVVQLVFLLILIQFFGFWGALISMPLTGFIIAYYDEFYLAPQAPDPGNDQRVEDMLQARITADDGGKG</sequence>
<comment type="caution">
    <text evidence="7">The sequence shown here is derived from an EMBL/GenBank/DDBJ whole genome shotgun (WGS) entry which is preliminary data.</text>
</comment>
<accession>A0ABU9D5K1</accession>